<comment type="caution">
    <text evidence="3">The sequence shown here is derived from an EMBL/GenBank/DDBJ whole genome shotgun (WGS) entry which is preliminary data.</text>
</comment>
<dbReference type="EMBL" id="MU032344">
    <property type="protein sequence ID" value="KAF3770143.1"/>
    <property type="molecule type" value="Genomic_DNA"/>
</dbReference>
<name>A0A9P4YB84_CRYP1</name>
<reference evidence="3" key="1">
    <citation type="journal article" date="2020" name="Phytopathology">
        <title>Genome sequence of the chestnut blight fungus Cryphonectria parasitica EP155: A fundamental resource for an archetypical invasive plant pathogen.</title>
        <authorList>
            <person name="Crouch J.A."/>
            <person name="Dawe A."/>
            <person name="Aerts A."/>
            <person name="Barry K."/>
            <person name="Churchill A.C.L."/>
            <person name="Grimwood J."/>
            <person name="Hillman B."/>
            <person name="Milgroom M.G."/>
            <person name="Pangilinan J."/>
            <person name="Smith M."/>
            <person name="Salamov A."/>
            <person name="Schmutz J."/>
            <person name="Yadav J."/>
            <person name="Grigoriev I.V."/>
            <person name="Nuss D."/>
        </authorList>
    </citation>
    <scope>NUCLEOTIDE SEQUENCE</scope>
    <source>
        <strain evidence="3">EP155</strain>
    </source>
</reference>
<feature type="compositionally biased region" description="Polar residues" evidence="1">
    <location>
        <begin position="116"/>
        <end position="132"/>
    </location>
</feature>
<dbReference type="RefSeq" id="XP_040781104.1">
    <property type="nucleotide sequence ID" value="XM_040922879.1"/>
</dbReference>
<keyword evidence="4" id="KW-1185">Reference proteome</keyword>
<evidence type="ECO:0000256" key="2">
    <source>
        <dbReference type="SAM" id="SignalP"/>
    </source>
</evidence>
<protein>
    <recommendedName>
        <fullName evidence="5">Hypersensitive response-inducing protein</fullName>
    </recommendedName>
</protein>
<feature type="chain" id="PRO_5040175427" description="Hypersensitive response-inducing protein" evidence="2">
    <location>
        <begin position="19"/>
        <end position="140"/>
    </location>
</feature>
<feature type="signal peptide" evidence="2">
    <location>
        <begin position="1"/>
        <end position="18"/>
    </location>
</feature>
<sequence length="140" mass="14168">MQFSTAIVVLASAMSASAETLFSVSDFTAACIPHSSQCSYNFKVLQPGTGETTGVTCSAQKTSDGTLPAVTDGTCTDSARTWTISKPAAGGLTLTVSQQVSAASSQSGSYTIPASDLTTSQTGASVQQSYTGPTAFDLSD</sequence>
<dbReference type="OrthoDB" id="3679184at2759"/>
<evidence type="ECO:0000256" key="1">
    <source>
        <dbReference type="SAM" id="MobiDB-lite"/>
    </source>
</evidence>
<keyword evidence="2" id="KW-0732">Signal</keyword>
<dbReference type="Proteomes" id="UP000803844">
    <property type="component" value="Unassembled WGS sequence"/>
</dbReference>
<proteinExistence type="predicted"/>
<evidence type="ECO:0008006" key="5">
    <source>
        <dbReference type="Google" id="ProtNLM"/>
    </source>
</evidence>
<gene>
    <name evidence="3" type="ORF">M406DRAFT_354295</name>
</gene>
<accession>A0A9P4YB84</accession>
<organism evidence="3 4">
    <name type="scientific">Cryphonectria parasitica (strain ATCC 38755 / EP155)</name>
    <dbReference type="NCBI Taxonomy" id="660469"/>
    <lineage>
        <taxon>Eukaryota</taxon>
        <taxon>Fungi</taxon>
        <taxon>Dikarya</taxon>
        <taxon>Ascomycota</taxon>
        <taxon>Pezizomycotina</taxon>
        <taxon>Sordariomycetes</taxon>
        <taxon>Sordariomycetidae</taxon>
        <taxon>Diaporthales</taxon>
        <taxon>Cryphonectriaceae</taxon>
        <taxon>Cryphonectria-Endothia species complex</taxon>
        <taxon>Cryphonectria</taxon>
    </lineage>
</organism>
<dbReference type="AlphaFoldDB" id="A0A9P4YB84"/>
<evidence type="ECO:0000313" key="4">
    <source>
        <dbReference type="Proteomes" id="UP000803844"/>
    </source>
</evidence>
<evidence type="ECO:0000313" key="3">
    <source>
        <dbReference type="EMBL" id="KAF3770143.1"/>
    </source>
</evidence>
<dbReference type="GeneID" id="63840008"/>
<feature type="region of interest" description="Disordered" evidence="1">
    <location>
        <begin position="116"/>
        <end position="140"/>
    </location>
</feature>